<dbReference type="GO" id="GO:0003755">
    <property type="term" value="F:peptidyl-prolyl cis-trans isomerase activity"/>
    <property type="evidence" value="ECO:0007669"/>
    <property type="project" value="UniProtKB-KW"/>
</dbReference>
<evidence type="ECO:0000313" key="8">
    <source>
        <dbReference type="EMBL" id="KAF5370745.1"/>
    </source>
</evidence>
<keyword evidence="6" id="KW-0732">Signal</keyword>
<dbReference type="PROSITE" id="PS50072">
    <property type="entry name" value="CSA_PPIASE_2"/>
    <property type="match status" value="1"/>
</dbReference>
<protein>
    <recommendedName>
        <fullName evidence="2">peptidylprolyl isomerase</fullName>
        <ecNumber evidence="2">5.2.1.8</ecNumber>
    </recommendedName>
</protein>
<name>A0A8H5LUQ8_9AGAR</name>
<accession>A0A8H5LUQ8</accession>
<keyword evidence="4" id="KW-0413">Isomerase</keyword>
<evidence type="ECO:0000256" key="1">
    <source>
        <dbReference type="ARBA" id="ARBA00000971"/>
    </source>
</evidence>
<dbReference type="PROSITE" id="PS00170">
    <property type="entry name" value="CSA_PPIASE_1"/>
    <property type="match status" value="1"/>
</dbReference>
<feature type="domain" description="PPIase cyclophilin-type" evidence="7">
    <location>
        <begin position="39"/>
        <end position="204"/>
    </location>
</feature>
<keyword evidence="5" id="KW-0812">Transmembrane</keyword>
<dbReference type="Proteomes" id="UP000559256">
    <property type="component" value="Unassembled WGS sequence"/>
</dbReference>
<dbReference type="PANTHER" id="PTHR11071:SF561">
    <property type="entry name" value="PEPTIDYL-PROLYL CIS-TRANS ISOMERASE D-RELATED"/>
    <property type="match status" value="1"/>
</dbReference>
<keyword evidence="3" id="KW-0697">Rotamase</keyword>
<keyword evidence="9" id="KW-1185">Reference proteome</keyword>
<evidence type="ECO:0000256" key="3">
    <source>
        <dbReference type="ARBA" id="ARBA00023110"/>
    </source>
</evidence>
<dbReference type="FunFam" id="2.40.100.10:FF:000001">
    <property type="entry name" value="Peptidyl-prolyl cis-trans isomerase"/>
    <property type="match status" value="1"/>
</dbReference>
<dbReference type="InterPro" id="IPR020892">
    <property type="entry name" value="Cyclophilin-type_PPIase_CS"/>
</dbReference>
<dbReference type="GO" id="GO:0006457">
    <property type="term" value="P:protein folding"/>
    <property type="evidence" value="ECO:0007669"/>
    <property type="project" value="InterPro"/>
</dbReference>
<dbReference type="GO" id="GO:0005783">
    <property type="term" value="C:endoplasmic reticulum"/>
    <property type="evidence" value="ECO:0007669"/>
    <property type="project" value="TreeGrafter"/>
</dbReference>
<evidence type="ECO:0000256" key="5">
    <source>
        <dbReference type="SAM" id="Phobius"/>
    </source>
</evidence>
<dbReference type="AlphaFoldDB" id="A0A8H5LUQ8"/>
<feature type="signal peptide" evidence="6">
    <location>
        <begin position="1"/>
        <end position="28"/>
    </location>
</feature>
<dbReference type="InterPro" id="IPR029000">
    <property type="entry name" value="Cyclophilin-like_dom_sf"/>
</dbReference>
<dbReference type="PRINTS" id="PR00153">
    <property type="entry name" value="CSAPPISMRASE"/>
</dbReference>
<dbReference type="CDD" id="cd01926">
    <property type="entry name" value="cyclophilin_ABH_like"/>
    <property type="match status" value="1"/>
</dbReference>
<dbReference type="EMBL" id="JAACJM010000010">
    <property type="protein sequence ID" value="KAF5370745.1"/>
    <property type="molecule type" value="Genomic_DNA"/>
</dbReference>
<dbReference type="PANTHER" id="PTHR11071">
    <property type="entry name" value="PEPTIDYL-PROLYL CIS-TRANS ISOMERASE"/>
    <property type="match status" value="1"/>
</dbReference>
<dbReference type="Pfam" id="PF00160">
    <property type="entry name" value="Pro_isomerase"/>
    <property type="match status" value="1"/>
</dbReference>
<evidence type="ECO:0000313" key="9">
    <source>
        <dbReference type="Proteomes" id="UP000559256"/>
    </source>
</evidence>
<keyword evidence="5" id="KW-0472">Membrane</keyword>
<gene>
    <name evidence="8" type="ORF">D9758_001940</name>
</gene>
<evidence type="ECO:0000259" key="7">
    <source>
        <dbReference type="PROSITE" id="PS50072"/>
    </source>
</evidence>
<evidence type="ECO:0000256" key="6">
    <source>
        <dbReference type="SAM" id="SignalP"/>
    </source>
</evidence>
<dbReference type="OrthoDB" id="193499at2759"/>
<proteinExistence type="predicted"/>
<dbReference type="InterPro" id="IPR002130">
    <property type="entry name" value="Cyclophilin-type_PPIase_dom"/>
</dbReference>
<keyword evidence="5" id="KW-1133">Transmembrane helix</keyword>
<evidence type="ECO:0000256" key="2">
    <source>
        <dbReference type="ARBA" id="ARBA00013194"/>
    </source>
</evidence>
<feature type="transmembrane region" description="Helical" evidence="5">
    <location>
        <begin position="259"/>
        <end position="280"/>
    </location>
</feature>
<reference evidence="8 9" key="1">
    <citation type="journal article" date="2020" name="ISME J.">
        <title>Uncovering the hidden diversity of litter-decomposition mechanisms in mushroom-forming fungi.</title>
        <authorList>
            <person name="Floudas D."/>
            <person name="Bentzer J."/>
            <person name="Ahren D."/>
            <person name="Johansson T."/>
            <person name="Persson P."/>
            <person name="Tunlid A."/>
        </authorList>
    </citation>
    <scope>NUCLEOTIDE SEQUENCE [LARGE SCALE GENOMIC DNA]</scope>
    <source>
        <strain evidence="8 9">CBS 291.85</strain>
    </source>
</reference>
<sequence>MFPRLSLFLKFFLVISLASFFCAQNVEAAKGPKITHKVYFDIKQGDKDMGRITMGLFGGTVPKTVENFRALATGKRKDGTELEPGFGYKGSKFHRVIKDFMIQGGDFTRGDGTGGKSIYGDRFADENFKLRHTAPGILSMANAGKDTNGSQFFITTVITSWLDGRHVVFGKVIDGMDIVHAIENVKKGASDRPVEDVIIVECGELEVELETDADGNQVDNMITSPATPAITGVATTTAADIVEPETSSEKLDGEDGPSFFKVLFFGLVVCGLAGCALYWFGGLQKLKAVWASHRRGRYSKLNPDDVEK</sequence>
<dbReference type="GO" id="GO:0016018">
    <property type="term" value="F:cyclosporin A binding"/>
    <property type="evidence" value="ECO:0007669"/>
    <property type="project" value="TreeGrafter"/>
</dbReference>
<feature type="chain" id="PRO_5034825874" description="peptidylprolyl isomerase" evidence="6">
    <location>
        <begin position="29"/>
        <end position="308"/>
    </location>
</feature>
<evidence type="ECO:0000256" key="4">
    <source>
        <dbReference type="ARBA" id="ARBA00023235"/>
    </source>
</evidence>
<dbReference type="EC" id="5.2.1.8" evidence="2"/>
<comment type="catalytic activity">
    <reaction evidence="1">
        <text>[protein]-peptidylproline (omega=180) = [protein]-peptidylproline (omega=0)</text>
        <dbReference type="Rhea" id="RHEA:16237"/>
        <dbReference type="Rhea" id="RHEA-COMP:10747"/>
        <dbReference type="Rhea" id="RHEA-COMP:10748"/>
        <dbReference type="ChEBI" id="CHEBI:83833"/>
        <dbReference type="ChEBI" id="CHEBI:83834"/>
        <dbReference type="EC" id="5.2.1.8"/>
    </reaction>
</comment>
<comment type="caution">
    <text evidence="8">The sequence shown here is derived from an EMBL/GenBank/DDBJ whole genome shotgun (WGS) entry which is preliminary data.</text>
</comment>
<dbReference type="GO" id="GO:0000324">
    <property type="term" value="C:fungal-type vacuole"/>
    <property type="evidence" value="ECO:0007669"/>
    <property type="project" value="TreeGrafter"/>
</dbReference>
<organism evidence="8 9">
    <name type="scientific">Tetrapyrgos nigripes</name>
    <dbReference type="NCBI Taxonomy" id="182062"/>
    <lineage>
        <taxon>Eukaryota</taxon>
        <taxon>Fungi</taxon>
        <taxon>Dikarya</taxon>
        <taxon>Basidiomycota</taxon>
        <taxon>Agaricomycotina</taxon>
        <taxon>Agaricomycetes</taxon>
        <taxon>Agaricomycetidae</taxon>
        <taxon>Agaricales</taxon>
        <taxon>Marasmiineae</taxon>
        <taxon>Marasmiaceae</taxon>
        <taxon>Tetrapyrgos</taxon>
    </lineage>
</organism>
<dbReference type="SUPFAM" id="SSF50891">
    <property type="entry name" value="Cyclophilin-like"/>
    <property type="match status" value="1"/>
</dbReference>
<dbReference type="Gene3D" id="2.40.100.10">
    <property type="entry name" value="Cyclophilin-like"/>
    <property type="match status" value="1"/>
</dbReference>